<dbReference type="RefSeq" id="WP_050672560.1">
    <property type="nucleotide sequence ID" value="NZ_CVRL01000006.1"/>
</dbReference>
<evidence type="ECO:0000313" key="3">
    <source>
        <dbReference type="Proteomes" id="UP000043764"/>
    </source>
</evidence>
<protein>
    <submittedName>
        <fullName evidence="2">Pentapeptide repeats (8 copies)</fullName>
    </submittedName>
</protein>
<accession>A0A0H5DE89</accession>
<feature type="transmembrane region" description="Helical" evidence="1">
    <location>
        <begin position="12"/>
        <end position="29"/>
    </location>
</feature>
<sequence length="318" mass="34941">MINISDPGHLPVLALFGLVVFVAFPLIVLSSNEAKPIAYLQSKLGLDAIWAPVLLIGAALWAIVFGLLVVGLLSVIWEIIQGVHWKSTDSDMSNSGRFALVRLTAITATTGAVIAFPLTLIKVKLTRDANDTSDEALFNDKINAATEDLHAMRQRWDGEQNIWEDDITCRNAAIDRLEVLVVERPDTAARVSRLLSVYVKELSREEVLALAAPTNTTVDELQNWARDLSAIRSDMENAVQVLGRMKDIGKVKPDQVCIDLRRSNLQGMQLSFLNFTGANFSQANLKGAKGLSASVLREAYEQGAHLDEDQYQMAVADQ</sequence>
<dbReference type="Gene3D" id="2.160.20.80">
    <property type="entry name" value="E3 ubiquitin-protein ligase SopA"/>
    <property type="match status" value="1"/>
</dbReference>
<dbReference type="Proteomes" id="UP000043764">
    <property type="component" value="Unassembled WGS sequence"/>
</dbReference>
<dbReference type="EMBL" id="CVRL01000006">
    <property type="protein sequence ID" value="CRL09800.1"/>
    <property type="molecule type" value="Genomic_DNA"/>
</dbReference>
<keyword evidence="1" id="KW-1133">Transmembrane helix</keyword>
<keyword evidence="1" id="KW-0472">Membrane</keyword>
<dbReference type="AlphaFoldDB" id="A0A0H5DE89"/>
<evidence type="ECO:0000313" key="2">
    <source>
        <dbReference type="EMBL" id="CRL09800.1"/>
    </source>
</evidence>
<reference evidence="3" key="1">
    <citation type="submission" date="2015-05" db="EMBL/GenBank/DDBJ databases">
        <authorList>
            <person name="Rodrigo-Torres Lidia"/>
            <person name="Arahal R.David."/>
        </authorList>
    </citation>
    <scope>NUCLEOTIDE SEQUENCE [LARGE SCALE GENOMIC DNA]</scope>
    <source>
        <strain evidence="3">CECT 7321</strain>
    </source>
</reference>
<dbReference type="SUPFAM" id="SSF141571">
    <property type="entry name" value="Pentapeptide repeat-like"/>
    <property type="match status" value="1"/>
</dbReference>
<feature type="transmembrane region" description="Helical" evidence="1">
    <location>
        <begin position="98"/>
        <end position="120"/>
    </location>
</feature>
<dbReference type="Pfam" id="PF00805">
    <property type="entry name" value="Pentapeptide"/>
    <property type="match status" value="1"/>
</dbReference>
<keyword evidence="3" id="KW-1185">Reference proteome</keyword>
<organism evidence="2 3">
    <name type="scientific">Phaeobacter italicus</name>
    <dbReference type="NCBI Taxonomy" id="481446"/>
    <lineage>
        <taxon>Bacteria</taxon>
        <taxon>Pseudomonadati</taxon>
        <taxon>Pseudomonadota</taxon>
        <taxon>Alphaproteobacteria</taxon>
        <taxon>Rhodobacterales</taxon>
        <taxon>Roseobacteraceae</taxon>
        <taxon>Phaeobacter</taxon>
    </lineage>
</organism>
<feature type="transmembrane region" description="Helical" evidence="1">
    <location>
        <begin position="49"/>
        <end position="77"/>
    </location>
</feature>
<proteinExistence type="predicted"/>
<gene>
    <name evidence="2" type="ORF">NIT7321_00634</name>
</gene>
<name>A0A0H5DE89_9RHOB</name>
<keyword evidence="1" id="KW-0812">Transmembrane</keyword>
<dbReference type="InterPro" id="IPR001646">
    <property type="entry name" value="5peptide_repeat"/>
</dbReference>
<evidence type="ECO:0000256" key="1">
    <source>
        <dbReference type="SAM" id="Phobius"/>
    </source>
</evidence>